<dbReference type="PANTHER" id="PTHR33653">
    <property type="entry name" value="RIBONUCLEASE VAPC2"/>
    <property type="match status" value="1"/>
</dbReference>
<dbReference type="GO" id="GO:0000287">
    <property type="term" value="F:magnesium ion binding"/>
    <property type="evidence" value="ECO:0007669"/>
    <property type="project" value="UniProtKB-UniRule"/>
</dbReference>
<proteinExistence type="inferred from homology"/>
<keyword evidence="8" id="KW-0800">Toxin</keyword>
<evidence type="ECO:0000256" key="1">
    <source>
        <dbReference type="ARBA" id="ARBA00001946"/>
    </source>
</evidence>
<dbReference type="GO" id="GO:0016787">
    <property type="term" value="F:hydrolase activity"/>
    <property type="evidence" value="ECO:0007669"/>
    <property type="project" value="UniProtKB-KW"/>
</dbReference>
<accession>A0A0K2SME6</accession>
<gene>
    <name evidence="8" type="primary">vapC</name>
    <name evidence="10" type="ORF">LIP_2462</name>
</gene>
<dbReference type="STRING" id="1555112.LIP_2462"/>
<dbReference type="HAMAP" id="MF_00265">
    <property type="entry name" value="VapC_Nob1"/>
    <property type="match status" value="1"/>
</dbReference>
<organism evidence="10 11">
    <name type="scientific">Limnochorda pilosa</name>
    <dbReference type="NCBI Taxonomy" id="1555112"/>
    <lineage>
        <taxon>Bacteria</taxon>
        <taxon>Bacillati</taxon>
        <taxon>Bacillota</taxon>
        <taxon>Limnochordia</taxon>
        <taxon>Limnochordales</taxon>
        <taxon>Limnochordaceae</taxon>
        <taxon>Limnochorda</taxon>
    </lineage>
</organism>
<dbReference type="PANTHER" id="PTHR33653:SF1">
    <property type="entry name" value="RIBONUCLEASE VAPC2"/>
    <property type="match status" value="1"/>
</dbReference>
<protein>
    <recommendedName>
        <fullName evidence="8">Ribonuclease VapC</fullName>
        <shortName evidence="8">RNase VapC</shortName>
        <ecNumber evidence="8">3.1.-.-</ecNumber>
    </recommendedName>
    <alternativeName>
        <fullName evidence="8">Toxin VapC</fullName>
    </alternativeName>
</protein>
<dbReference type="KEGG" id="lpil:LIP_2462"/>
<evidence type="ECO:0000256" key="6">
    <source>
        <dbReference type="ARBA" id="ARBA00022842"/>
    </source>
</evidence>
<keyword evidence="2 8" id="KW-1277">Toxin-antitoxin system</keyword>
<sequence>MSPAGRILVDSSLWVEYYHPRGDEAVRTSIQEAIAQDRVATVSIIAAEVLRGARREKDLRAITSDFQAFDVLPLTMETGFDAGRVLADLDTRGQRVPTVDAMIAVAAARSGCELWHLSDGHYGVLAEAIPRVLRGTRLPQRSFARSPKASPSTKQETS</sequence>
<dbReference type="EMBL" id="AP014924">
    <property type="protein sequence ID" value="BAS28303.1"/>
    <property type="molecule type" value="Genomic_DNA"/>
</dbReference>
<keyword evidence="3 8" id="KW-0540">Nuclease</keyword>
<keyword evidence="11" id="KW-1185">Reference proteome</keyword>
<evidence type="ECO:0000259" key="9">
    <source>
        <dbReference type="Pfam" id="PF01850"/>
    </source>
</evidence>
<evidence type="ECO:0000256" key="7">
    <source>
        <dbReference type="ARBA" id="ARBA00038093"/>
    </source>
</evidence>
<evidence type="ECO:0000313" key="11">
    <source>
        <dbReference type="Proteomes" id="UP000065807"/>
    </source>
</evidence>
<dbReference type="EC" id="3.1.-.-" evidence="8"/>
<dbReference type="SUPFAM" id="SSF88723">
    <property type="entry name" value="PIN domain-like"/>
    <property type="match status" value="1"/>
</dbReference>
<comment type="cofactor">
    <cofactor evidence="1 8">
        <name>Mg(2+)</name>
        <dbReference type="ChEBI" id="CHEBI:18420"/>
    </cofactor>
</comment>
<dbReference type="GO" id="GO:0004540">
    <property type="term" value="F:RNA nuclease activity"/>
    <property type="evidence" value="ECO:0007669"/>
    <property type="project" value="InterPro"/>
</dbReference>
<keyword evidence="5 8" id="KW-0378">Hydrolase</keyword>
<keyword evidence="6 8" id="KW-0460">Magnesium</keyword>
<evidence type="ECO:0000256" key="3">
    <source>
        <dbReference type="ARBA" id="ARBA00022722"/>
    </source>
</evidence>
<dbReference type="InterPro" id="IPR002716">
    <property type="entry name" value="PIN_dom"/>
</dbReference>
<dbReference type="Pfam" id="PF01850">
    <property type="entry name" value="PIN"/>
    <property type="match status" value="1"/>
</dbReference>
<dbReference type="InterPro" id="IPR022907">
    <property type="entry name" value="VapC_family"/>
</dbReference>
<feature type="domain" description="PIN" evidence="9">
    <location>
        <begin position="7"/>
        <end position="114"/>
    </location>
</feature>
<dbReference type="InterPro" id="IPR029060">
    <property type="entry name" value="PIN-like_dom_sf"/>
</dbReference>
<evidence type="ECO:0000256" key="4">
    <source>
        <dbReference type="ARBA" id="ARBA00022723"/>
    </source>
</evidence>
<evidence type="ECO:0000256" key="5">
    <source>
        <dbReference type="ARBA" id="ARBA00022801"/>
    </source>
</evidence>
<evidence type="ECO:0000256" key="8">
    <source>
        <dbReference type="HAMAP-Rule" id="MF_00265"/>
    </source>
</evidence>
<dbReference type="GO" id="GO:0090729">
    <property type="term" value="F:toxin activity"/>
    <property type="evidence" value="ECO:0007669"/>
    <property type="project" value="UniProtKB-KW"/>
</dbReference>
<feature type="binding site" evidence="8">
    <location>
        <position position="100"/>
    </location>
    <ligand>
        <name>Mg(2+)</name>
        <dbReference type="ChEBI" id="CHEBI:18420"/>
    </ligand>
</feature>
<evidence type="ECO:0000313" key="10">
    <source>
        <dbReference type="EMBL" id="BAS28303.1"/>
    </source>
</evidence>
<dbReference type="Gene3D" id="3.40.50.1010">
    <property type="entry name" value="5'-nuclease"/>
    <property type="match status" value="1"/>
</dbReference>
<comment type="function">
    <text evidence="8">Toxic component of a toxin-antitoxin (TA) system. An RNase.</text>
</comment>
<reference evidence="11" key="1">
    <citation type="submission" date="2015-07" db="EMBL/GenBank/DDBJ databases">
        <title>Complete genome sequence and phylogenetic analysis of Limnochorda pilosa.</title>
        <authorList>
            <person name="Watanabe M."/>
            <person name="Kojima H."/>
            <person name="Fukui M."/>
        </authorList>
    </citation>
    <scope>NUCLEOTIDE SEQUENCE [LARGE SCALE GENOMIC DNA]</scope>
    <source>
        <strain evidence="11">HC45</strain>
    </source>
</reference>
<comment type="similarity">
    <text evidence="7 8">Belongs to the PINc/VapC protein family.</text>
</comment>
<reference evidence="11" key="2">
    <citation type="journal article" date="2016" name="Int. J. Syst. Evol. Microbiol.">
        <title>Complete genome sequence and cell structure of Limnochorda pilosa, a Gram-negative spore-former within the phylum Firmicutes.</title>
        <authorList>
            <person name="Watanabe M."/>
            <person name="Kojima H."/>
            <person name="Fukui M."/>
        </authorList>
    </citation>
    <scope>NUCLEOTIDE SEQUENCE [LARGE SCALE GENOMIC DNA]</scope>
    <source>
        <strain evidence="11">HC45</strain>
    </source>
</reference>
<dbReference type="AlphaFoldDB" id="A0A0K2SME6"/>
<feature type="binding site" evidence="8">
    <location>
        <position position="10"/>
    </location>
    <ligand>
        <name>Mg(2+)</name>
        <dbReference type="ChEBI" id="CHEBI:18420"/>
    </ligand>
</feature>
<dbReference type="InterPro" id="IPR050556">
    <property type="entry name" value="Type_II_TA_system_RNase"/>
</dbReference>
<dbReference type="Proteomes" id="UP000065807">
    <property type="component" value="Chromosome"/>
</dbReference>
<evidence type="ECO:0000256" key="2">
    <source>
        <dbReference type="ARBA" id="ARBA00022649"/>
    </source>
</evidence>
<keyword evidence="4 8" id="KW-0479">Metal-binding</keyword>
<name>A0A0K2SME6_LIMPI</name>